<dbReference type="OrthoDB" id="2502883at2759"/>
<sequence length="470" mass="52169">MSNLIIEPIVVDVDCSPPTYQQVLADRPSKFPINVKAEKINPKKSRSQKVKKTAKKKEGGDCNSADEENEKQVVKCLTTFKIFILDQSKSKTTASGIKKKVWTTVSPNKPFPVDIQVAPAAVATTFEDFVSKVATACEVKVGNTGSIIRKSINCDPTEVNMEWSASIPRVDGFKKNDQFVIKEESDYLSWIKTLADIGGTEAGLSLATPNPKKEAAQIHQAQLLAKVALREESAKATKRKKSDEPAKGSLPSDGEEEAEDKFNVDDIKLCMRKLFREHPTNTEYDQKIPVYIHPTKKDLYFLLTHGKCQEWARALLLPTDGVTYQSPPSSIKFDSLSKKRKTSDNPELTQALDNYFRSHPIGHSMSGGFGAGNHELSSSSSNASSSQDDGTAEVGISAIKDYVNFIGLKNSKGDQLAKLLFTHHITSYKMFKSKNLDRKHLFDLGLTIGIIAKLYDNIGKFRRHLSKKRK</sequence>
<comment type="caution">
    <text evidence="2">The sequence shown here is derived from an EMBL/GenBank/DDBJ whole genome shotgun (WGS) entry which is preliminary data.</text>
</comment>
<feature type="region of interest" description="Disordered" evidence="1">
    <location>
        <begin position="234"/>
        <end position="259"/>
    </location>
</feature>
<evidence type="ECO:0000313" key="3">
    <source>
        <dbReference type="Proteomes" id="UP000235388"/>
    </source>
</evidence>
<accession>A0A2N5RX67</accession>
<protein>
    <submittedName>
        <fullName evidence="2">Uncharacterized protein</fullName>
    </submittedName>
</protein>
<name>A0A2N5RX67_9BASI</name>
<evidence type="ECO:0000256" key="1">
    <source>
        <dbReference type="SAM" id="MobiDB-lite"/>
    </source>
</evidence>
<dbReference type="AlphaFoldDB" id="A0A2N5RX67"/>
<gene>
    <name evidence="2" type="ORF">PCANC_28298</name>
</gene>
<keyword evidence="3" id="KW-1185">Reference proteome</keyword>
<feature type="compositionally biased region" description="Basic and acidic residues" evidence="1">
    <location>
        <begin position="234"/>
        <end position="246"/>
    </location>
</feature>
<organism evidence="2 3">
    <name type="scientific">Puccinia coronata f. sp. avenae</name>
    <dbReference type="NCBI Taxonomy" id="200324"/>
    <lineage>
        <taxon>Eukaryota</taxon>
        <taxon>Fungi</taxon>
        <taxon>Dikarya</taxon>
        <taxon>Basidiomycota</taxon>
        <taxon>Pucciniomycotina</taxon>
        <taxon>Pucciniomycetes</taxon>
        <taxon>Pucciniales</taxon>
        <taxon>Pucciniaceae</taxon>
        <taxon>Puccinia</taxon>
    </lineage>
</organism>
<evidence type="ECO:0000313" key="2">
    <source>
        <dbReference type="EMBL" id="PLW05601.1"/>
    </source>
</evidence>
<proteinExistence type="predicted"/>
<reference evidence="2 3" key="1">
    <citation type="submission" date="2017-11" db="EMBL/GenBank/DDBJ databases">
        <title>De novo assembly and phasing of dikaryotic genomes from two isolates of Puccinia coronata f. sp. avenae, the causal agent of oat crown rust.</title>
        <authorList>
            <person name="Miller M.E."/>
            <person name="Zhang Y."/>
            <person name="Omidvar V."/>
            <person name="Sperschneider J."/>
            <person name="Schwessinger B."/>
            <person name="Raley C."/>
            <person name="Palmer J.M."/>
            <person name="Garnica D."/>
            <person name="Upadhyaya N."/>
            <person name="Rathjen J."/>
            <person name="Taylor J.M."/>
            <person name="Park R.F."/>
            <person name="Dodds P.N."/>
            <person name="Hirsch C.D."/>
            <person name="Kianian S.F."/>
            <person name="Figueroa M."/>
        </authorList>
    </citation>
    <scope>NUCLEOTIDE SEQUENCE [LARGE SCALE GENOMIC DNA]</scope>
    <source>
        <strain evidence="2">12NC29</strain>
    </source>
</reference>
<feature type="region of interest" description="Disordered" evidence="1">
    <location>
        <begin position="37"/>
        <end position="65"/>
    </location>
</feature>
<dbReference type="EMBL" id="PGCJ01001416">
    <property type="protein sequence ID" value="PLW05601.1"/>
    <property type="molecule type" value="Genomic_DNA"/>
</dbReference>
<feature type="compositionally biased region" description="Basic residues" evidence="1">
    <location>
        <begin position="42"/>
        <end position="55"/>
    </location>
</feature>
<dbReference type="Proteomes" id="UP000235388">
    <property type="component" value="Unassembled WGS sequence"/>
</dbReference>